<feature type="compositionally biased region" description="Low complexity" evidence="7">
    <location>
        <begin position="713"/>
        <end position="723"/>
    </location>
</feature>
<dbReference type="SUPFAM" id="SSF57716">
    <property type="entry name" value="Glucocorticoid receptor-like (DNA-binding domain)"/>
    <property type="match status" value="2"/>
</dbReference>
<feature type="domain" description="PET" evidence="9">
    <location>
        <begin position="106"/>
        <end position="214"/>
    </location>
</feature>
<dbReference type="CDD" id="cd09415">
    <property type="entry name" value="LIM1_Prickle"/>
    <property type="match status" value="1"/>
</dbReference>
<dbReference type="PANTHER" id="PTHR24211:SF20">
    <property type="entry name" value="PROTEIN ESPINAS-RELATED"/>
    <property type="match status" value="1"/>
</dbReference>
<feature type="compositionally biased region" description="Basic residues" evidence="7">
    <location>
        <begin position="904"/>
        <end position="922"/>
    </location>
</feature>
<organism evidence="10">
    <name type="scientific">Molgula tectiformis</name>
    <name type="common">Ascidian</name>
    <dbReference type="NCBI Taxonomy" id="30286"/>
    <lineage>
        <taxon>Eukaryota</taxon>
        <taxon>Metazoa</taxon>
        <taxon>Chordata</taxon>
        <taxon>Tunicata</taxon>
        <taxon>Ascidiacea</taxon>
        <taxon>Stolidobranchia</taxon>
        <taxon>Molgulidae</taxon>
        <taxon>Molgula</taxon>
    </lineage>
</organism>
<dbReference type="InterPro" id="IPR033725">
    <property type="entry name" value="LIM1_prickle"/>
</dbReference>
<dbReference type="PANTHER" id="PTHR24211">
    <property type="entry name" value="LIM DOMAIN-CONTAINING PROTEIN"/>
    <property type="match status" value="1"/>
</dbReference>
<evidence type="ECO:0000256" key="6">
    <source>
        <dbReference type="PROSITE-ProRule" id="PRU00125"/>
    </source>
</evidence>
<dbReference type="PROSITE" id="PS50023">
    <property type="entry name" value="LIM_DOMAIN_2"/>
    <property type="match status" value="2"/>
</dbReference>
<keyword evidence="2 6" id="KW-0479">Metal-binding</keyword>
<evidence type="ECO:0000313" key="10">
    <source>
        <dbReference type="EMBL" id="BAF35975.1"/>
    </source>
</evidence>
<evidence type="ECO:0000256" key="5">
    <source>
        <dbReference type="ARBA" id="ARBA00023038"/>
    </source>
</evidence>
<dbReference type="PROSITE" id="PS51303">
    <property type="entry name" value="PET"/>
    <property type="match status" value="1"/>
</dbReference>
<dbReference type="InterPro" id="IPR033726">
    <property type="entry name" value="LIM2_prickle"/>
</dbReference>
<dbReference type="CDD" id="cd09418">
    <property type="entry name" value="LIM2_Prickle"/>
    <property type="match status" value="1"/>
</dbReference>
<evidence type="ECO:0000256" key="2">
    <source>
        <dbReference type="ARBA" id="ARBA00022723"/>
    </source>
</evidence>
<keyword evidence="3" id="KW-0677">Repeat</keyword>
<name>A0A9Q7_MOLTE</name>
<evidence type="ECO:0000256" key="7">
    <source>
        <dbReference type="SAM" id="MobiDB-lite"/>
    </source>
</evidence>
<evidence type="ECO:0000256" key="1">
    <source>
        <dbReference type="ARBA" id="ARBA00008268"/>
    </source>
</evidence>
<evidence type="ECO:0000259" key="9">
    <source>
        <dbReference type="PROSITE" id="PS51303"/>
    </source>
</evidence>
<dbReference type="CDD" id="cd09420">
    <property type="entry name" value="LIM3_Prickle"/>
    <property type="match status" value="1"/>
</dbReference>
<feature type="domain" description="LIM zinc-binding" evidence="8">
    <location>
        <begin position="216"/>
        <end position="280"/>
    </location>
</feature>
<dbReference type="GO" id="GO:0008270">
    <property type="term" value="F:zinc ion binding"/>
    <property type="evidence" value="ECO:0007669"/>
    <property type="project" value="InterPro"/>
</dbReference>
<gene>
    <name evidence="10" type="primary">Mt-prickle</name>
</gene>
<dbReference type="EMBL" id="AB280022">
    <property type="protein sequence ID" value="BAF35975.1"/>
    <property type="molecule type" value="mRNA"/>
</dbReference>
<feature type="domain" description="LIM zinc-binding" evidence="8">
    <location>
        <begin position="281"/>
        <end position="341"/>
    </location>
</feature>
<feature type="compositionally biased region" description="Polar residues" evidence="7">
    <location>
        <begin position="661"/>
        <end position="675"/>
    </location>
</feature>
<feature type="compositionally biased region" description="Polar residues" evidence="7">
    <location>
        <begin position="537"/>
        <end position="547"/>
    </location>
</feature>
<dbReference type="InterPro" id="IPR010442">
    <property type="entry name" value="PET_domain"/>
</dbReference>
<reference evidence="10" key="1">
    <citation type="journal article" date="2007" name="Dev. Biol.">
        <title>Analysis of large scale expression sequenced tags (ESTs) from the anural ascidian, Molgula tectiformis.</title>
        <authorList>
            <person name="Gyoja F."/>
            <person name="Satou Y."/>
            <person name="Shin-i T."/>
            <person name="Kohara Y."/>
            <person name="Swalla B.J."/>
            <person name="Satoh N."/>
        </authorList>
    </citation>
    <scope>NUCLEOTIDE SEQUENCE</scope>
</reference>
<evidence type="ECO:0000259" key="8">
    <source>
        <dbReference type="PROSITE" id="PS50023"/>
    </source>
</evidence>
<dbReference type="SMART" id="SM00132">
    <property type="entry name" value="LIM"/>
    <property type="match status" value="3"/>
</dbReference>
<dbReference type="InterPro" id="IPR047120">
    <property type="entry name" value="Pk/Esn/Tes"/>
</dbReference>
<dbReference type="InterPro" id="IPR001781">
    <property type="entry name" value="Znf_LIM"/>
</dbReference>
<accession>A0A9Q7</accession>
<protein>
    <submittedName>
        <fullName evidence="10">Prickle</fullName>
    </submittedName>
</protein>
<dbReference type="InterPro" id="IPR033727">
    <property type="entry name" value="LIM3_prickle"/>
</dbReference>
<proteinExistence type="evidence at transcript level"/>
<keyword evidence="4 6" id="KW-0862">Zinc</keyword>
<feature type="region of interest" description="Disordered" evidence="7">
    <location>
        <begin position="494"/>
        <end position="547"/>
    </location>
</feature>
<keyword evidence="5 6" id="KW-0440">LIM domain</keyword>
<dbReference type="Gene3D" id="2.10.110.10">
    <property type="entry name" value="Cysteine Rich Protein"/>
    <property type="match status" value="3"/>
</dbReference>
<dbReference type="CDD" id="cd09827">
    <property type="entry name" value="PET_Prickle"/>
    <property type="match status" value="1"/>
</dbReference>
<dbReference type="InterPro" id="IPR033723">
    <property type="entry name" value="PET_prickle"/>
</dbReference>
<dbReference type="Pfam" id="PF06297">
    <property type="entry name" value="PET"/>
    <property type="match status" value="1"/>
</dbReference>
<feature type="region of interest" description="Disordered" evidence="7">
    <location>
        <begin position="812"/>
        <end position="831"/>
    </location>
</feature>
<evidence type="ECO:0000256" key="4">
    <source>
        <dbReference type="ARBA" id="ARBA00022833"/>
    </source>
</evidence>
<feature type="region of interest" description="Disordered" evidence="7">
    <location>
        <begin position="647"/>
        <end position="791"/>
    </location>
</feature>
<evidence type="ECO:0000256" key="3">
    <source>
        <dbReference type="ARBA" id="ARBA00022737"/>
    </source>
</evidence>
<dbReference type="AlphaFoldDB" id="A0A9Q7"/>
<feature type="compositionally biased region" description="Low complexity" evidence="7">
    <location>
        <begin position="511"/>
        <end position="526"/>
    </location>
</feature>
<dbReference type="Pfam" id="PF00412">
    <property type="entry name" value="LIM"/>
    <property type="match status" value="3"/>
</dbReference>
<feature type="region of interest" description="Disordered" evidence="7">
    <location>
        <begin position="901"/>
        <end position="922"/>
    </location>
</feature>
<dbReference type="FunFam" id="2.10.110.10:FF:000035">
    <property type="entry name" value="prickle-like protein 2 isoform X1"/>
    <property type="match status" value="1"/>
</dbReference>
<sequence>MLKFQHKNALHTLVSCMTGRPCTKCDPGICPGFALHEWRKVCAHCKCGVDYHVGDDTNQTSENNSVDLPAISNKFEANDIMVGHGHNATPNNNNIDHYDRNQRSHKTGTRGLFNDTDSGCVLEECAWVPPGLSPKQAQAYFSKLPEDRIPFIDSIGEKHRIRQLLQQLPPHDNEVRYCNDLGEEEKHELKIFSEQRKTEALGRGTARPFPPNIPPAICENCGYHINGGDIAVFASRAGCAVCWHPNCFVCSVCDELLVDLIYFHQDGQLYCGRHHAETLKPRCSACDEIIFADECTEAEGRHWHMNHFCCFECEVVLGGQRYIMRDGKPYCTSCFEQTYAEYCDTCGDIIGLDAGQMQYEGQHWHATDRCFSCARCKKSLLERPFLPKHGQIFCSKACSHGEDQLHSESDSQYEKATTPVSHNVRHSLNLENLSLHEKNWDNSSSVEKSQDSDLPVDLNDLYPSDAIVASQHNKCLRLAKNGRIDDYERTKNTKNVASESAAQPVASFPQNTYNSTDSSGYNSSSTIDAMDHKSRGRNGQTKVVPSDTLNSTCSTASQATTCSAMSNSDKAFCMGGHVPASEFVPYRVNCSESNKNNNIVQKRIESILSSTQDTQNSSVWQTRRPSVEKISAFKSVSDSNNILKHPIINGPIPAPRAKYPSKQSDWSDANQSLSKNEPARRVSDITPPSNYFKDTPRGATRRLSENNIGLRLNTTSSTGSNNSQPRGILKKSRSQVESGNISDLHTPTDETPVSPIFPEPNTPPFNRAGRLNQSARFPNAPGSPESKSTTNYFSECEKKTCSKKLRRTKSTDFTSKATGASKKKRQARFANDVPDEHDSWCSTCTSSSDDSDYERWDKFDDNVSMTSSPHHQRRSTEFNLTHLQNLQQQAKLRYGVQSTSALPKYHHSRHSRRHHKKNCVIM</sequence>
<feature type="compositionally biased region" description="Polar residues" evidence="7">
    <location>
        <begin position="735"/>
        <end position="751"/>
    </location>
</feature>
<dbReference type="PROSITE" id="PS00478">
    <property type="entry name" value="LIM_DOMAIN_1"/>
    <property type="match status" value="1"/>
</dbReference>
<dbReference type="FunFam" id="2.10.110.10:FF:000005">
    <property type="entry name" value="Testin isoform 1"/>
    <property type="match status" value="1"/>
</dbReference>
<comment type="similarity">
    <text evidence="1">Belongs to the prickle / espinas / testin family.</text>
</comment>